<protein>
    <submittedName>
        <fullName evidence="1">Uncharacterized protein</fullName>
    </submittedName>
</protein>
<dbReference type="AlphaFoldDB" id="A0A011W2I5"/>
<gene>
    <name evidence="1" type="ORF">RASY3_02425</name>
</gene>
<dbReference type="EMBL" id="JEOB01000001">
    <property type="protein sequence ID" value="EXM40993.1"/>
    <property type="molecule type" value="Genomic_DNA"/>
</dbReference>
<evidence type="ECO:0000313" key="2">
    <source>
        <dbReference type="Proteomes" id="UP000021369"/>
    </source>
</evidence>
<sequence length="412" mass="47838">MKKRVLVLLGRYFPKASANTICTQNVLDLLPKDNYNVDIICYDDGLKTDTNYRVIKLSRGLLHSFEYKLEMKNGKCVSLLKNVVKTILKLQQLPFLFVWPWTDPIFTSKVYNTAKHLYSKHKYDYVLAIHMPLSSIIVGNKLKRIYPDMQFIPVFWDSLSGGVPISLFSLEWNTRKKLKWEQKLLSNADKIVVMESSRSHHKKYSSRYDYYSRFIFLDIPLLVCHNYERYNSPYRKEKTNIVFCGTANSPLRNIEFFAKLAKYVNKIDDSIVFYIIGKCNCTDLFDSSNIVYLKEVPHDKLSPYIACSDILLNFGVKTPAAISGKIFEYMGYAKPIISTYSIDDEACLPYLKKYPNALLLNENDTDFEKQAEILIDYAHDAITKKIEVEEIKRIFKNNMPESFISAVFGEDT</sequence>
<dbReference type="OrthoDB" id="9794575at2"/>
<dbReference type="SUPFAM" id="SSF53756">
    <property type="entry name" value="UDP-Glycosyltransferase/glycogen phosphorylase"/>
    <property type="match status" value="1"/>
</dbReference>
<dbReference type="Pfam" id="PF13692">
    <property type="entry name" value="Glyco_trans_1_4"/>
    <property type="match status" value="1"/>
</dbReference>
<keyword evidence="2" id="KW-1185">Reference proteome</keyword>
<evidence type="ECO:0000313" key="1">
    <source>
        <dbReference type="EMBL" id="EXM40993.1"/>
    </source>
</evidence>
<dbReference type="Gene3D" id="3.40.50.2000">
    <property type="entry name" value="Glycogen Phosphorylase B"/>
    <property type="match status" value="1"/>
</dbReference>
<proteinExistence type="predicted"/>
<organism evidence="1 2">
    <name type="scientific">Ruminococcus albus SY3</name>
    <dbReference type="NCBI Taxonomy" id="1341156"/>
    <lineage>
        <taxon>Bacteria</taxon>
        <taxon>Bacillati</taxon>
        <taxon>Bacillota</taxon>
        <taxon>Clostridia</taxon>
        <taxon>Eubacteriales</taxon>
        <taxon>Oscillospiraceae</taxon>
        <taxon>Ruminococcus</taxon>
    </lineage>
</organism>
<name>A0A011W2I5_RUMAL</name>
<comment type="caution">
    <text evidence="1">The sequence shown here is derived from an EMBL/GenBank/DDBJ whole genome shotgun (WGS) entry which is preliminary data.</text>
</comment>
<dbReference type="PATRIC" id="fig|1341156.4.peg.210"/>
<accession>A0A011W2I5</accession>
<dbReference type="Proteomes" id="UP000021369">
    <property type="component" value="Unassembled WGS sequence"/>
</dbReference>
<reference evidence="1 2" key="1">
    <citation type="submission" date="2013-06" db="EMBL/GenBank/DDBJ databases">
        <title>Rumen cellulosomics: divergent fiber-degrading strategies revealed by comparative genome-wide analysis of six Ruminococcal strains.</title>
        <authorList>
            <person name="Dassa B."/>
            <person name="Borovok I."/>
            <person name="Lamed R."/>
            <person name="Flint H."/>
            <person name="Yeoman C.J."/>
            <person name="White B."/>
            <person name="Bayer E.A."/>
        </authorList>
    </citation>
    <scope>NUCLEOTIDE SEQUENCE [LARGE SCALE GENOMIC DNA]</scope>
    <source>
        <strain evidence="1 2">SY3</strain>
    </source>
</reference>
<dbReference type="RefSeq" id="WP_037284836.1">
    <property type="nucleotide sequence ID" value="NZ_JEOB01000001.1"/>
</dbReference>